<evidence type="ECO:0000313" key="16">
    <source>
        <dbReference type="Proteomes" id="UP000433483"/>
    </source>
</evidence>
<dbReference type="EMBL" id="QXFZ01000257">
    <property type="protein sequence ID" value="KAE9124399.1"/>
    <property type="molecule type" value="Genomic_DNA"/>
</dbReference>
<dbReference type="EMBL" id="QXGC01001013">
    <property type="protein sequence ID" value="KAE9213714.1"/>
    <property type="molecule type" value="Genomic_DNA"/>
</dbReference>
<dbReference type="Pfam" id="PF02902">
    <property type="entry name" value="Peptidase_C48"/>
    <property type="match status" value="1"/>
</dbReference>
<dbReference type="EMBL" id="QXFX01000983">
    <property type="protein sequence ID" value="KAE9099295.1"/>
    <property type="molecule type" value="Genomic_DNA"/>
</dbReference>
<evidence type="ECO:0000313" key="14">
    <source>
        <dbReference type="EMBL" id="KAE9331252.1"/>
    </source>
</evidence>
<gene>
    <name evidence="13" type="ORF">PF001_g15357</name>
    <name evidence="12" type="ORF">PF002_g17658</name>
    <name evidence="11" type="ORF">PF004_g15259</name>
    <name evidence="10" type="ORF">PF005_g15224</name>
    <name evidence="9" type="ORF">PF006_g6472</name>
    <name evidence="8" type="ORF">PF007_g6740</name>
    <name evidence="14" type="ORF">PF008_g15522</name>
    <name evidence="5" type="ORF">PF009_g7864</name>
    <name evidence="7" type="ORF">PF010_g15247</name>
    <name evidence="6" type="ORF">PF011_g28810</name>
</gene>
<dbReference type="InterPro" id="IPR038765">
    <property type="entry name" value="Papain-like_cys_pep_sf"/>
</dbReference>
<evidence type="ECO:0000313" key="17">
    <source>
        <dbReference type="Proteomes" id="UP000437068"/>
    </source>
</evidence>
<keyword evidence="16" id="KW-1185">Reference proteome</keyword>
<comment type="caution">
    <text evidence="5">The sequence shown here is derived from an EMBL/GenBank/DDBJ whole genome shotgun (WGS) entry which is preliminary data.</text>
</comment>
<evidence type="ECO:0000313" key="23">
    <source>
        <dbReference type="Proteomes" id="UP000486351"/>
    </source>
</evidence>
<evidence type="ECO:0000313" key="9">
    <source>
        <dbReference type="EMBL" id="KAE9148999.1"/>
    </source>
</evidence>
<evidence type="ECO:0000256" key="1">
    <source>
        <dbReference type="ARBA" id="ARBA00005234"/>
    </source>
</evidence>
<dbReference type="EMBL" id="QXGD01001110">
    <property type="protein sequence ID" value="KAE9214473.1"/>
    <property type="molecule type" value="Genomic_DNA"/>
</dbReference>
<dbReference type="Proteomes" id="UP000440732">
    <property type="component" value="Unassembled WGS sequence"/>
</dbReference>
<dbReference type="Proteomes" id="UP000429523">
    <property type="component" value="Unassembled WGS sequence"/>
</dbReference>
<evidence type="ECO:0000313" key="21">
    <source>
        <dbReference type="Proteomes" id="UP000460718"/>
    </source>
</evidence>
<evidence type="ECO:0000313" key="20">
    <source>
        <dbReference type="Proteomes" id="UP000441208"/>
    </source>
</evidence>
<dbReference type="GO" id="GO:0006508">
    <property type="term" value="P:proteolysis"/>
    <property type="evidence" value="ECO:0007669"/>
    <property type="project" value="UniProtKB-KW"/>
</dbReference>
<dbReference type="EMBL" id="QXGF01000309">
    <property type="protein sequence ID" value="KAE8942386.1"/>
    <property type="molecule type" value="Genomic_DNA"/>
</dbReference>
<evidence type="ECO:0000313" key="13">
    <source>
        <dbReference type="EMBL" id="KAE9299615.1"/>
    </source>
</evidence>
<dbReference type="Gene3D" id="3.40.395.10">
    <property type="entry name" value="Adenoviral Proteinase, Chain A"/>
    <property type="match status" value="1"/>
</dbReference>
<dbReference type="Proteomes" id="UP000488956">
    <property type="component" value="Unassembled WGS sequence"/>
</dbReference>
<dbReference type="Proteomes" id="UP000433483">
    <property type="component" value="Unassembled WGS sequence"/>
</dbReference>
<name>A0A6A3FCR0_9STRA</name>
<evidence type="ECO:0000313" key="15">
    <source>
        <dbReference type="Proteomes" id="UP000429523"/>
    </source>
</evidence>
<evidence type="ECO:0000313" key="19">
    <source>
        <dbReference type="Proteomes" id="UP000440732"/>
    </source>
</evidence>
<comment type="similarity">
    <text evidence="1">Belongs to the peptidase C48 family.</text>
</comment>
<evidence type="ECO:0000313" key="22">
    <source>
        <dbReference type="Proteomes" id="UP000476176"/>
    </source>
</evidence>
<evidence type="ECO:0000313" key="24">
    <source>
        <dbReference type="Proteomes" id="UP000488956"/>
    </source>
</evidence>
<dbReference type="EMBL" id="QXGB01000935">
    <property type="protein sequence ID" value="KAE9200737.1"/>
    <property type="molecule type" value="Genomic_DNA"/>
</dbReference>
<dbReference type="SUPFAM" id="SSF54001">
    <property type="entry name" value="Cysteine proteinases"/>
    <property type="match status" value="1"/>
</dbReference>
<dbReference type="EMBL" id="QXGA01000261">
    <property type="protein sequence ID" value="KAE9148999.1"/>
    <property type="molecule type" value="Genomic_DNA"/>
</dbReference>
<evidence type="ECO:0000259" key="4">
    <source>
        <dbReference type="PROSITE" id="PS50600"/>
    </source>
</evidence>
<feature type="domain" description="Ubiquitin-like protease family profile" evidence="4">
    <location>
        <begin position="1"/>
        <end position="135"/>
    </location>
</feature>
<keyword evidence="2" id="KW-0645">Protease</keyword>
<dbReference type="Proteomes" id="UP000460718">
    <property type="component" value="Unassembled WGS sequence"/>
</dbReference>
<dbReference type="Proteomes" id="UP000441208">
    <property type="component" value="Unassembled WGS sequence"/>
</dbReference>
<dbReference type="EMBL" id="QXFY01001011">
    <property type="protein sequence ID" value="KAE9331252.1"/>
    <property type="molecule type" value="Genomic_DNA"/>
</dbReference>
<dbReference type="Proteomes" id="UP000440367">
    <property type="component" value="Unassembled WGS sequence"/>
</dbReference>
<evidence type="ECO:0000313" key="11">
    <source>
        <dbReference type="EMBL" id="KAE9213714.1"/>
    </source>
</evidence>
<evidence type="ECO:0000313" key="6">
    <source>
        <dbReference type="EMBL" id="KAE8964050.1"/>
    </source>
</evidence>
<organism evidence="5 15">
    <name type="scientific">Phytophthora fragariae</name>
    <dbReference type="NCBI Taxonomy" id="53985"/>
    <lineage>
        <taxon>Eukaryota</taxon>
        <taxon>Sar</taxon>
        <taxon>Stramenopiles</taxon>
        <taxon>Oomycota</taxon>
        <taxon>Peronosporomycetes</taxon>
        <taxon>Peronosporales</taxon>
        <taxon>Peronosporaceae</taxon>
        <taxon>Phytophthora</taxon>
    </lineage>
</organism>
<dbReference type="EMBL" id="QXFW01004861">
    <property type="protein sequence ID" value="KAE8964050.1"/>
    <property type="molecule type" value="Genomic_DNA"/>
</dbReference>
<reference evidence="15 16" key="1">
    <citation type="submission" date="2018-08" db="EMBL/GenBank/DDBJ databases">
        <title>Genomic investigation of the strawberry pathogen Phytophthora fragariae indicates pathogenicity is determined by transcriptional variation in three key races.</title>
        <authorList>
            <person name="Adams T.M."/>
            <person name="Armitage A.D."/>
            <person name="Sobczyk M.K."/>
            <person name="Bates H.J."/>
            <person name="Dunwell J.M."/>
            <person name="Nellist C.F."/>
            <person name="Harrison R.J."/>
        </authorList>
    </citation>
    <scope>NUCLEOTIDE SEQUENCE [LARGE SCALE GENOMIC DNA]</scope>
    <source>
        <strain evidence="13 17">A4</strain>
        <strain evidence="12 18">BC-1</strain>
        <strain evidence="11 22">BC-23</strain>
        <strain evidence="10 16">NOV-27</strain>
        <strain evidence="9 19">NOV-5</strain>
        <strain evidence="8 20">NOV-71</strain>
        <strain evidence="14 23">NOV-77</strain>
        <strain evidence="5 15">NOV-9</strain>
        <strain evidence="7 24">ONT-3</strain>
        <strain evidence="6 21">SCRP245</strain>
    </source>
</reference>
<accession>A0A6A3FCR0</accession>
<dbReference type="EMBL" id="QXGE01000995">
    <property type="protein sequence ID" value="KAE9299615.1"/>
    <property type="molecule type" value="Genomic_DNA"/>
</dbReference>
<evidence type="ECO:0000313" key="12">
    <source>
        <dbReference type="EMBL" id="KAE9214473.1"/>
    </source>
</evidence>
<evidence type="ECO:0000313" key="7">
    <source>
        <dbReference type="EMBL" id="KAE9099295.1"/>
    </source>
</evidence>
<evidence type="ECO:0000313" key="5">
    <source>
        <dbReference type="EMBL" id="KAE8942386.1"/>
    </source>
</evidence>
<keyword evidence="3" id="KW-0378">Hydrolase</keyword>
<dbReference type="OrthoDB" id="94679at2759"/>
<evidence type="ECO:0000256" key="3">
    <source>
        <dbReference type="ARBA" id="ARBA00022801"/>
    </source>
</evidence>
<dbReference type="GO" id="GO:0008234">
    <property type="term" value="F:cysteine-type peptidase activity"/>
    <property type="evidence" value="ECO:0007669"/>
    <property type="project" value="InterPro"/>
</dbReference>
<protein>
    <recommendedName>
        <fullName evidence="4">Ubiquitin-like protease family profile domain-containing protein</fullName>
    </recommendedName>
</protein>
<evidence type="ECO:0000313" key="18">
    <source>
        <dbReference type="Proteomes" id="UP000440367"/>
    </source>
</evidence>
<dbReference type="PROSITE" id="PS50600">
    <property type="entry name" value="ULP_PROTEASE"/>
    <property type="match status" value="1"/>
</dbReference>
<dbReference type="InterPro" id="IPR003653">
    <property type="entry name" value="Peptidase_C48_C"/>
</dbReference>
<evidence type="ECO:0000256" key="2">
    <source>
        <dbReference type="ARBA" id="ARBA00022670"/>
    </source>
</evidence>
<evidence type="ECO:0000313" key="8">
    <source>
        <dbReference type="EMBL" id="KAE9124399.1"/>
    </source>
</evidence>
<evidence type="ECO:0000313" key="10">
    <source>
        <dbReference type="EMBL" id="KAE9200737.1"/>
    </source>
</evidence>
<dbReference type="Proteomes" id="UP000476176">
    <property type="component" value="Unassembled WGS sequence"/>
</dbReference>
<dbReference type="Proteomes" id="UP000437068">
    <property type="component" value="Unassembled WGS sequence"/>
</dbReference>
<proteinExistence type="inferred from homology"/>
<dbReference type="Proteomes" id="UP000486351">
    <property type="component" value="Unassembled WGS sequence"/>
</dbReference>
<dbReference type="AlphaFoldDB" id="A0A6A3FCR0"/>
<sequence length="163" mass="18038">MHMVLMKKFESDPDVVVFEAAALGVVVDGKIEADKQALRRAMSGLTKEIVLLPVNCNGNHWCAVMMNLKTGKVFVYDSSSSSYLLSVRAVAQTLILLVPEDVRPSARVQTYESGLGCQVDSYNCGVYVLLAFELFCGAEPLGYLSKKTLQCLRYRYLQLCLEA</sequence>